<name>A0A150GEM2_GONPE</name>
<comment type="caution">
    <text evidence="3">The sequence shown here is derived from an EMBL/GenBank/DDBJ whole genome shotgun (WGS) entry which is preliminary data.</text>
</comment>
<dbReference type="AlphaFoldDB" id="A0A150GEM2"/>
<keyword evidence="4" id="KW-1185">Reference proteome</keyword>
<organism evidence="3 4">
    <name type="scientific">Gonium pectorale</name>
    <name type="common">Green alga</name>
    <dbReference type="NCBI Taxonomy" id="33097"/>
    <lineage>
        <taxon>Eukaryota</taxon>
        <taxon>Viridiplantae</taxon>
        <taxon>Chlorophyta</taxon>
        <taxon>core chlorophytes</taxon>
        <taxon>Chlorophyceae</taxon>
        <taxon>CS clade</taxon>
        <taxon>Chlamydomonadales</taxon>
        <taxon>Volvocaceae</taxon>
        <taxon>Gonium</taxon>
    </lineage>
</organism>
<dbReference type="STRING" id="33097.A0A150GEM2"/>
<accession>A0A150GEM2</accession>
<feature type="coiled-coil region" evidence="1">
    <location>
        <begin position="568"/>
        <end position="708"/>
    </location>
</feature>
<dbReference type="OrthoDB" id="542636at2759"/>
<reference evidence="4" key="1">
    <citation type="journal article" date="2016" name="Nat. Commun.">
        <title>The Gonium pectorale genome demonstrates co-option of cell cycle regulation during the evolution of multicellularity.</title>
        <authorList>
            <person name="Hanschen E.R."/>
            <person name="Marriage T.N."/>
            <person name="Ferris P.J."/>
            <person name="Hamaji T."/>
            <person name="Toyoda A."/>
            <person name="Fujiyama A."/>
            <person name="Neme R."/>
            <person name="Noguchi H."/>
            <person name="Minakuchi Y."/>
            <person name="Suzuki M."/>
            <person name="Kawai-Toyooka H."/>
            <person name="Smith D.R."/>
            <person name="Sparks H."/>
            <person name="Anderson J."/>
            <person name="Bakaric R."/>
            <person name="Luria V."/>
            <person name="Karger A."/>
            <person name="Kirschner M.W."/>
            <person name="Durand P.M."/>
            <person name="Michod R.E."/>
            <person name="Nozaki H."/>
            <person name="Olson B.J."/>
        </authorList>
    </citation>
    <scope>NUCLEOTIDE SEQUENCE [LARGE SCALE GENOMIC DNA]</scope>
    <source>
        <strain evidence="4">NIES-2863</strain>
    </source>
</reference>
<evidence type="ECO:0000256" key="2">
    <source>
        <dbReference type="SAM" id="MobiDB-lite"/>
    </source>
</evidence>
<feature type="compositionally biased region" description="Low complexity" evidence="2">
    <location>
        <begin position="35"/>
        <end position="52"/>
    </location>
</feature>
<gene>
    <name evidence="3" type="ORF">GPECTOR_29g53</name>
</gene>
<dbReference type="Proteomes" id="UP000075714">
    <property type="component" value="Unassembled WGS sequence"/>
</dbReference>
<feature type="coiled-coil region" evidence="1">
    <location>
        <begin position="204"/>
        <end position="455"/>
    </location>
</feature>
<proteinExistence type="predicted"/>
<evidence type="ECO:0000313" key="3">
    <source>
        <dbReference type="EMBL" id="KXZ48276.1"/>
    </source>
</evidence>
<feature type="coiled-coil region" evidence="1">
    <location>
        <begin position="89"/>
        <end position="176"/>
    </location>
</feature>
<feature type="region of interest" description="Disordered" evidence="2">
    <location>
        <begin position="32"/>
        <end position="58"/>
    </location>
</feature>
<dbReference type="EMBL" id="LSYV01000030">
    <property type="protein sequence ID" value="KXZ48276.1"/>
    <property type="molecule type" value="Genomic_DNA"/>
</dbReference>
<evidence type="ECO:0000313" key="4">
    <source>
        <dbReference type="Proteomes" id="UP000075714"/>
    </source>
</evidence>
<feature type="coiled-coil region" evidence="1">
    <location>
        <begin position="734"/>
        <end position="882"/>
    </location>
</feature>
<evidence type="ECO:0000256" key="1">
    <source>
        <dbReference type="SAM" id="Coils"/>
    </source>
</evidence>
<keyword evidence="1" id="KW-0175">Coiled coil</keyword>
<protein>
    <submittedName>
        <fullName evidence="3">Uncharacterized protein</fullName>
    </submittedName>
</protein>
<sequence length="911" mass="102560">MMGILRGPVLEPRLSDLRRATDTIARGFAALETEGSSGSSGLSAPAGSGANGQISAPEPVGINTALLQQQRTKERERKKQVLAEAAVAASHARQQANDWQEQHDRLMTQHLATRQRLEELEAVHERLMREGCSGCQRLKKQVQQASDEAANTAAQLRDVRAQLQEARSSEEATRRQLAQITATANDQAAAGDHLRKSLERTLQLAEQTDMARKQREDVQKAQEQVAAERRKFAMEQADTVERTSKELNFQRHRAEALQEHLEREREETTRLKLQLQQSQDERNRAVRQLNAAELSLEARQQQLEAAKQQQDTLVDRMFEAQEAREDAEHMRSQFRSLTQQLEVARTAAARSVALEGKLSLEREAKEELAARVSELESQLATRDETMEAMKRQLREQEAALNSAIASRQAVIEQASKSGEEARTLTQENARMFHHLEKLQEERKKAESQARFMVERPMGHFHVALLSSQLLAVQEEATTVRVELAAAREQLAAMQNSQPLQDATLAQHQLSGQVLKAQAEAAAMRTLAETLNEYADELKRNMRRHGLSVPEMPGSADVVSQIGTLQSKLAAEAEAAAEARTDATQLRKQLEEARAEIEKLRLENQKLAERTRQLEEALSSNQAGWQHAVARDEKMIADLTVERDSLQQELRMLKVAGTNEGNELQRKVMRLEVQVDALTKSKRQECERVQTLTNDLATLQKALGEKESEVDLLKIMCDDAKAATERAQSAHKVSLEEAAAAAEAQRAAAAEVEKQTREVERLQSEVTRLETELAERNSEYAGLYDYCAQVLGERDGLQEERGRLAAVVEETEAALSALQNEAEQLRADLADKEQRLVVKPKMAELQYRINELSGQLEDVREQREKALRELAETQQKLQDETEAHYETDGRRVRLGEEVERLRGILRMYSLPF</sequence>